<keyword evidence="5" id="KW-0325">Glycoprotein</keyword>
<keyword evidence="4" id="KW-1015">Disulfide bond</keyword>
<proteinExistence type="predicted"/>
<dbReference type="PANTHER" id="PTHR23301">
    <property type="entry name" value="CHITIN BINDING PERITROPHIN-A"/>
    <property type="match status" value="1"/>
</dbReference>
<dbReference type="PROSITE" id="PS50940">
    <property type="entry name" value="CHIT_BIND_II"/>
    <property type="match status" value="2"/>
</dbReference>
<dbReference type="AlphaFoldDB" id="A0AAN8JWP9"/>
<dbReference type="GO" id="GO:0008061">
    <property type="term" value="F:chitin binding"/>
    <property type="evidence" value="ECO:0007669"/>
    <property type="project" value="UniProtKB-KW"/>
</dbReference>
<keyword evidence="2 6" id="KW-0732">Signal</keyword>
<dbReference type="InterPro" id="IPR051940">
    <property type="entry name" value="Chitin_bind-dev_reg"/>
</dbReference>
<keyword evidence="3" id="KW-0677">Repeat</keyword>
<feature type="chain" id="PRO_5042869148" description="Chitin-binding type-2 domain-containing protein" evidence="6">
    <location>
        <begin position="19"/>
        <end position="140"/>
    </location>
</feature>
<evidence type="ECO:0000256" key="2">
    <source>
        <dbReference type="ARBA" id="ARBA00022729"/>
    </source>
</evidence>
<name>A0AAN8JWP9_PATCE</name>
<evidence type="ECO:0000313" key="9">
    <source>
        <dbReference type="Proteomes" id="UP001347796"/>
    </source>
</evidence>
<protein>
    <recommendedName>
        <fullName evidence="7">Chitin-binding type-2 domain-containing protein</fullName>
    </recommendedName>
</protein>
<dbReference type="GO" id="GO:0005576">
    <property type="term" value="C:extracellular region"/>
    <property type="evidence" value="ECO:0007669"/>
    <property type="project" value="InterPro"/>
</dbReference>
<evidence type="ECO:0000256" key="1">
    <source>
        <dbReference type="ARBA" id="ARBA00022669"/>
    </source>
</evidence>
<evidence type="ECO:0000313" key="8">
    <source>
        <dbReference type="EMBL" id="KAK6184330.1"/>
    </source>
</evidence>
<dbReference type="Proteomes" id="UP001347796">
    <property type="component" value="Unassembled WGS sequence"/>
</dbReference>
<dbReference type="Pfam" id="PF01607">
    <property type="entry name" value="CBM_14"/>
    <property type="match status" value="2"/>
</dbReference>
<evidence type="ECO:0000259" key="7">
    <source>
        <dbReference type="PROSITE" id="PS50940"/>
    </source>
</evidence>
<dbReference type="InterPro" id="IPR036508">
    <property type="entry name" value="Chitin-bd_dom_sf"/>
</dbReference>
<dbReference type="SMART" id="SM00494">
    <property type="entry name" value="ChtBD2"/>
    <property type="match status" value="2"/>
</dbReference>
<dbReference type="PANTHER" id="PTHR23301:SF0">
    <property type="entry name" value="CHITIN-BINDING TYPE-2 DOMAIN-CONTAINING PROTEIN-RELATED"/>
    <property type="match status" value="1"/>
</dbReference>
<sequence>MRCLLLPYFALLCVSTEAVMLCDDKPDGVYEQGCKVFTRCTDGQATVVECAGDEVYNPAIEDCDDPNDVAPPCGFIIDCSVKPDGHYADVGFGCHSYYTCEGGRFLGHNFCPVGLVYNEVLDVCDWEHNVYEPCGIVPRP</sequence>
<feature type="domain" description="Chitin-binding type-2" evidence="7">
    <location>
        <begin position="19"/>
        <end position="75"/>
    </location>
</feature>
<gene>
    <name evidence="8" type="ORF">SNE40_006823</name>
</gene>
<feature type="signal peptide" evidence="6">
    <location>
        <begin position="1"/>
        <end position="18"/>
    </location>
</feature>
<feature type="domain" description="Chitin-binding type-2" evidence="7">
    <location>
        <begin position="76"/>
        <end position="136"/>
    </location>
</feature>
<evidence type="ECO:0000256" key="5">
    <source>
        <dbReference type="ARBA" id="ARBA00023180"/>
    </source>
</evidence>
<evidence type="ECO:0000256" key="4">
    <source>
        <dbReference type="ARBA" id="ARBA00023157"/>
    </source>
</evidence>
<evidence type="ECO:0000256" key="6">
    <source>
        <dbReference type="SAM" id="SignalP"/>
    </source>
</evidence>
<dbReference type="InterPro" id="IPR002557">
    <property type="entry name" value="Chitin-bd_dom"/>
</dbReference>
<reference evidence="8 9" key="1">
    <citation type="submission" date="2024-01" db="EMBL/GenBank/DDBJ databases">
        <title>The genome of the rayed Mediterranean limpet Patella caerulea (Linnaeus, 1758).</title>
        <authorList>
            <person name="Anh-Thu Weber A."/>
            <person name="Halstead-Nussloch G."/>
        </authorList>
    </citation>
    <scope>NUCLEOTIDE SEQUENCE [LARGE SCALE GENOMIC DNA]</scope>
    <source>
        <strain evidence="8">AATW-2023a</strain>
        <tissue evidence="8">Whole specimen</tissue>
    </source>
</reference>
<comment type="caution">
    <text evidence="8">The sequence shown here is derived from an EMBL/GenBank/DDBJ whole genome shotgun (WGS) entry which is preliminary data.</text>
</comment>
<dbReference type="EMBL" id="JAZGQO010000006">
    <property type="protein sequence ID" value="KAK6184330.1"/>
    <property type="molecule type" value="Genomic_DNA"/>
</dbReference>
<organism evidence="8 9">
    <name type="scientific">Patella caerulea</name>
    <name type="common">Rayed Mediterranean limpet</name>
    <dbReference type="NCBI Taxonomy" id="87958"/>
    <lineage>
        <taxon>Eukaryota</taxon>
        <taxon>Metazoa</taxon>
        <taxon>Spiralia</taxon>
        <taxon>Lophotrochozoa</taxon>
        <taxon>Mollusca</taxon>
        <taxon>Gastropoda</taxon>
        <taxon>Patellogastropoda</taxon>
        <taxon>Patelloidea</taxon>
        <taxon>Patellidae</taxon>
        <taxon>Patella</taxon>
    </lineage>
</organism>
<dbReference type="Gene3D" id="2.170.140.10">
    <property type="entry name" value="Chitin binding domain"/>
    <property type="match status" value="2"/>
</dbReference>
<dbReference type="SUPFAM" id="SSF57625">
    <property type="entry name" value="Invertebrate chitin-binding proteins"/>
    <property type="match status" value="2"/>
</dbReference>
<keyword evidence="9" id="KW-1185">Reference proteome</keyword>
<keyword evidence="1" id="KW-0147">Chitin-binding</keyword>
<accession>A0AAN8JWP9</accession>
<evidence type="ECO:0000256" key="3">
    <source>
        <dbReference type="ARBA" id="ARBA00022737"/>
    </source>
</evidence>